<keyword evidence="3 10" id="KW-0813">Transport</keyword>
<dbReference type="PROSITE" id="PS52016">
    <property type="entry name" value="TONB_DEPENDENT_REC_3"/>
    <property type="match status" value="1"/>
</dbReference>
<dbReference type="PANTHER" id="PTHR32552:SF82">
    <property type="entry name" value="FCUA PROTEIN"/>
    <property type="match status" value="1"/>
</dbReference>
<dbReference type="Gene3D" id="2.40.170.20">
    <property type="entry name" value="TonB-dependent receptor, beta-barrel domain"/>
    <property type="match status" value="1"/>
</dbReference>
<keyword evidence="8 15" id="KW-0675">Receptor</keyword>
<keyword evidence="6 11" id="KW-0798">TonB box</keyword>
<dbReference type="Pfam" id="PF07715">
    <property type="entry name" value="Plug"/>
    <property type="match status" value="1"/>
</dbReference>
<dbReference type="EMBL" id="CP121261">
    <property type="protein sequence ID" value="WFP05558.1"/>
    <property type="molecule type" value="Genomic_DNA"/>
</dbReference>
<keyword evidence="16" id="KW-1185">Reference proteome</keyword>
<dbReference type="InterPro" id="IPR012910">
    <property type="entry name" value="Plug_dom"/>
</dbReference>
<evidence type="ECO:0000259" key="14">
    <source>
        <dbReference type="Pfam" id="PF07715"/>
    </source>
</evidence>
<dbReference type="InterPro" id="IPR037066">
    <property type="entry name" value="Plug_dom_sf"/>
</dbReference>
<dbReference type="InterPro" id="IPR010105">
    <property type="entry name" value="TonB_sidphr_rcpt"/>
</dbReference>
<dbReference type="Proteomes" id="UP001214170">
    <property type="component" value="Chromosome"/>
</dbReference>
<evidence type="ECO:0000256" key="5">
    <source>
        <dbReference type="ARBA" id="ARBA00022692"/>
    </source>
</evidence>
<evidence type="ECO:0000256" key="4">
    <source>
        <dbReference type="ARBA" id="ARBA00022452"/>
    </source>
</evidence>
<evidence type="ECO:0000313" key="16">
    <source>
        <dbReference type="Proteomes" id="UP001214170"/>
    </source>
</evidence>
<gene>
    <name evidence="15" type="ORF">P8T11_14505</name>
</gene>
<evidence type="ECO:0000256" key="12">
    <source>
        <dbReference type="SAM" id="SignalP"/>
    </source>
</evidence>
<comment type="subcellular location">
    <subcellularLocation>
        <location evidence="1 10">Cell outer membrane</location>
        <topology evidence="1 10">Multi-pass membrane protein</topology>
    </subcellularLocation>
</comment>
<feature type="chain" id="PRO_5045780137" evidence="12">
    <location>
        <begin position="34"/>
        <end position="725"/>
    </location>
</feature>
<dbReference type="InterPro" id="IPR039426">
    <property type="entry name" value="TonB-dep_rcpt-like"/>
</dbReference>
<dbReference type="InterPro" id="IPR000531">
    <property type="entry name" value="Beta-barrel_TonB"/>
</dbReference>
<organism evidence="15 16">
    <name type="scientific">Achromobacter spanius</name>
    <dbReference type="NCBI Taxonomy" id="217203"/>
    <lineage>
        <taxon>Bacteria</taxon>
        <taxon>Pseudomonadati</taxon>
        <taxon>Pseudomonadota</taxon>
        <taxon>Betaproteobacteria</taxon>
        <taxon>Burkholderiales</taxon>
        <taxon>Alcaligenaceae</taxon>
        <taxon>Achromobacter</taxon>
    </lineage>
</organism>
<sequence>MTKNIQAKGVLRAKWLGPVAALPLVLPFCSAWAQSSAPTTTLQPVTVTAGSVSDAELPPAYAGGQVAQGARLGLMGNQDVMDTPFNVTSYTAELIQNQQARTLADVMANDPSVRFTTSSGHAYENFRIRGFDVNQNDVAINGMYGLAPMGRTPLEFVERVEVLKGPNALFSGMAPSGAVGGTINLVPKRAGDTPNATFGVNWQADGQLGTTIDAGKRFGSSGEWGARVNGAFSDGATTLDGQSRKREFLSAGLDYRGSALTASIDAYHSQESFTGGTPAMFWFGGSVVPDAPDPRINQFSTGYGSIQSNAVVARAEYRVNESISAFAGVGRRDSHQSGLINGTHARQIDTNGNFTGIMIGQRAYTDATSAEAGLRSRFKTGSVGHELVLQASILDLEDGSATGTASTFRSNIYDPITPVMPAVPGSAPKTAENTLTSLALVDTMSFLDDKLLVTAGLRNQRVKTTNFDKLGNTTSRYDKDAVTPAVAVVIKPWGPDVSLYANYVQGLSKGDSVTDTTASNYGQVFAPYKTEQKELGIKWNAGTFTNTLALFQIDKPMLVTEGTTANPTYADGGEKRVRGVEWNTFGELARGVRVLGGVTYTQGTQVKTSYGRYDGNTAVGAPRWQANTGLEWDTPWAPGLTLSGRVQATSSQYADSANKLRVPGWGQLDLGARYATKINGQDVVLRLNVNNVFNKYYYAGIFSDTTPIATLGPARTVTASASISF</sequence>
<evidence type="ECO:0000256" key="1">
    <source>
        <dbReference type="ARBA" id="ARBA00004571"/>
    </source>
</evidence>
<dbReference type="RefSeq" id="WP_268081290.1">
    <property type="nucleotide sequence ID" value="NZ_CP106885.1"/>
</dbReference>
<dbReference type="PANTHER" id="PTHR32552">
    <property type="entry name" value="FERRICHROME IRON RECEPTOR-RELATED"/>
    <property type="match status" value="1"/>
</dbReference>
<evidence type="ECO:0000256" key="2">
    <source>
        <dbReference type="ARBA" id="ARBA00009810"/>
    </source>
</evidence>
<accession>A0ABY8GLS0</accession>
<dbReference type="SUPFAM" id="SSF56935">
    <property type="entry name" value="Porins"/>
    <property type="match status" value="1"/>
</dbReference>
<evidence type="ECO:0000256" key="6">
    <source>
        <dbReference type="ARBA" id="ARBA00023077"/>
    </source>
</evidence>
<keyword evidence="12" id="KW-0732">Signal</keyword>
<keyword evidence="4 10" id="KW-1134">Transmembrane beta strand</keyword>
<feature type="domain" description="TonB-dependent receptor plug" evidence="14">
    <location>
        <begin position="80"/>
        <end position="177"/>
    </location>
</feature>
<keyword evidence="5 10" id="KW-0812">Transmembrane</keyword>
<name>A0ABY8GLS0_9BURK</name>
<dbReference type="InterPro" id="IPR036942">
    <property type="entry name" value="Beta-barrel_TonB_sf"/>
</dbReference>
<dbReference type="Gene3D" id="2.170.130.10">
    <property type="entry name" value="TonB-dependent receptor, plug domain"/>
    <property type="match status" value="1"/>
</dbReference>
<proteinExistence type="inferred from homology"/>
<evidence type="ECO:0000256" key="10">
    <source>
        <dbReference type="PROSITE-ProRule" id="PRU01360"/>
    </source>
</evidence>
<dbReference type="Pfam" id="PF00593">
    <property type="entry name" value="TonB_dep_Rec_b-barrel"/>
    <property type="match status" value="1"/>
</dbReference>
<dbReference type="CDD" id="cd01347">
    <property type="entry name" value="ligand_gated_channel"/>
    <property type="match status" value="1"/>
</dbReference>
<evidence type="ECO:0000256" key="9">
    <source>
        <dbReference type="ARBA" id="ARBA00023237"/>
    </source>
</evidence>
<evidence type="ECO:0000256" key="8">
    <source>
        <dbReference type="ARBA" id="ARBA00023170"/>
    </source>
</evidence>
<keyword evidence="7 10" id="KW-0472">Membrane</keyword>
<evidence type="ECO:0000313" key="15">
    <source>
        <dbReference type="EMBL" id="WFP05558.1"/>
    </source>
</evidence>
<feature type="signal peptide" evidence="12">
    <location>
        <begin position="1"/>
        <end position="33"/>
    </location>
</feature>
<feature type="domain" description="TonB-dependent receptor-like beta-barrel" evidence="13">
    <location>
        <begin position="362"/>
        <end position="692"/>
    </location>
</feature>
<evidence type="ECO:0000256" key="7">
    <source>
        <dbReference type="ARBA" id="ARBA00023136"/>
    </source>
</evidence>
<keyword evidence="9 10" id="KW-0998">Cell outer membrane</keyword>
<comment type="similarity">
    <text evidence="2 10 11">Belongs to the TonB-dependent receptor family.</text>
</comment>
<evidence type="ECO:0000256" key="3">
    <source>
        <dbReference type="ARBA" id="ARBA00022448"/>
    </source>
</evidence>
<reference evidence="15 16" key="1">
    <citation type="submission" date="2023-03" db="EMBL/GenBank/DDBJ databases">
        <title>Achromobacter spanius LIG8.</title>
        <authorList>
            <person name="Shrestha S."/>
        </authorList>
    </citation>
    <scope>NUCLEOTIDE SEQUENCE [LARGE SCALE GENOMIC DNA]</scope>
    <source>
        <strain evidence="15 16">LIG8</strain>
    </source>
</reference>
<evidence type="ECO:0000256" key="11">
    <source>
        <dbReference type="RuleBase" id="RU003357"/>
    </source>
</evidence>
<evidence type="ECO:0000259" key="13">
    <source>
        <dbReference type="Pfam" id="PF00593"/>
    </source>
</evidence>
<dbReference type="NCBIfam" id="TIGR01783">
    <property type="entry name" value="TonB-siderophor"/>
    <property type="match status" value="1"/>
</dbReference>
<protein>
    <submittedName>
        <fullName evidence="15">TonB-dependent receptor</fullName>
    </submittedName>
</protein>